<dbReference type="InterPro" id="IPR019478">
    <property type="entry name" value="Sirohaem_synthase_dimer_dom"/>
</dbReference>
<sequence>METLPLFHRLSGQPVLVLGEGEAAAAKARLVEEAGGTVVTEAGPGVRLAFVALDPPEPVVEALKAKGLLVNVPDRPDLCDFFVPAIVDRTPLLLAVGTGGASASLSKALKERLEHLLPASLGALAVAIRQSRETVAAALPDVPARRAFWAGVLAPGAALDPFAPHGDPLAAITNALAGGGEAENRIDTILIDEGGADALTLRELRLLAQADLLVQAPGVPAEVLALARRDAARVVGTEAPEGSTGRIVLIALQPHLQD</sequence>
<accession>A0A501XHH6</accession>
<dbReference type="Gene3D" id="3.30.160.110">
    <property type="entry name" value="Siroheme synthase, domain 2"/>
    <property type="match status" value="1"/>
</dbReference>
<evidence type="ECO:0000256" key="3">
    <source>
        <dbReference type="ARBA" id="ARBA00023002"/>
    </source>
</evidence>
<organism evidence="8 9">
    <name type="scientific">Sandaracinobacter neustonicus</name>
    <dbReference type="NCBI Taxonomy" id="1715348"/>
    <lineage>
        <taxon>Bacteria</taxon>
        <taxon>Pseudomonadati</taxon>
        <taxon>Pseudomonadota</taxon>
        <taxon>Alphaproteobacteria</taxon>
        <taxon>Sphingomonadales</taxon>
        <taxon>Sphingosinicellaceae</taxon>
        <taxon>Sandaracinobacter</taxon>
    </lineage>
</organism>
<dbReference type="InterPro" id="IPR028161">
    <property type="entry name" value="Met8-like"/>
</dbReference>
<evidence type="ECO:0000313" key="8">
    <source>
        <dbReference type="EMBL" id="TPE60062.1"/>
    </source>
</evidence>
<dbReference type="GO" id="GO:0004325">
    <property type="term" value="F:ferrochelatase activity"/>
    <property type="evidence" value="ECO:0007669"/>
    <property type="project" value="InterPro"/>
</dbReference>
<keyword evidence="9" id="KW-1185">Reference proteome</keyword>
<proteinExistence type="predicted"/>
<dbReference type="Proteomes" id="UP000319897">
    <property type="component" value="Unassembled WGS sequence"/>
</dbReference>
<dbReference type="RefSeq" id="WP_140928588.1">
    <property type="nucleotide sequence ID" value="NZ_VFSU01000028.1"/>
</dbReference>
<feature type="domain" description="Sirohaem synthase dimerisation" evidence="7">
    <location>
        <begin position="120"/>
        <end position="154"/>
    </location>
</feature>
<evidence type="ECO:0000259" key="7">
    <source>
        <dbReference type="Pfam" id="PF10414"/>
    </source>
</evidence>
<reference evidence="8 9" key="1">
    <citation type="submission" date="2019-06" db="EMBL/GenBank/DDBJ databases">
        <authorList>
            <person name="Lee I."/>
            <person name="Jang G.I."/>
            <person name="Hwang C.Y."/>
        </authorList>
    </citation>
    <scope>NUCLEOTIDE SEQUENCE [LARGE SCALE GENOMIC DNA]</scope>
    <source>
        <strain evidence="8 9">PAMC 28131</strain>
    </source>
</reference>
<dbReference type="PANTHER" id="PTHR35330">
    <property type="entry name" value="SIROHEME BIOSYNTHESIS PROTEIN MET8"/>
    <property type="match status" value="1"/>
</dbReference>
<dbReference type="EMBL" id="VFSU01000028">
    <property type="protein sequence ID" value="TPE60062.1"/>
    <property type="molecule type" value="Genomic_DNA"/>
</dbReference>
<comment type="catalytic activity">
    <reaction evidence="6">
        <text>precorrin-2 + NAD(+) = sirohydrochlorin + NADH + 2 H(+)</text>
        <dbReference type="Rhea" id="RHEA:15613"/>
        <dbReference type="ChEBI" id="CHEBI:15378"/>
        <dbReference type="ChEBI" id="CHEBI:57540"/>
        <dbReference type="ChEBI" id="CHEBI:57945"/>
        <dbReference type="ChEBI" id="CHEBI:58351"/>
        <dbReference type="ChEBI" id="CHEBI:58827"/>
        <dbReference type="EC" id="1.3.1.76"/>
    </reaction>
</comment>
<name>A0A501XHH6_9SPHN</name>
<dbReference type="InterPro" id="IPR006367">
    <property type="entry name" value="Sirohaem_synthase_N"/>
</dbReference>
<dbReference type="PANTHER" id="PTHR35330:SF1">
    <property type="entry name" value="SIROHEME BIOSYNTHESIS PROTEIN MET8"/>
    <property type="match status" value="1"/>
</dbReference>
<keyword evidence="4" id="KW-0520">NAD</keyword>
<gene>
    <name evidence="8" type="ORF">FJQ54_11630</name>
</gene>
<protein>
    <recommendedName>
        <fullName evidence="2">precorrin-2 dehydrogenase</fullName>
        <ecNumber evidence="2">1.3.1.76</ecNumber>
    </recommendedName>
</protein>
<dbReference type="GO" id="GO:0019354">
    <property type="term" value="P:siroheme biosynthetic process"/>
    <property type="evidence" value="ECO:0007669"/>
    <property type="project" value="UniProtKB-UniPathway"/>
</dbReference>
<dbReference type="Pfam" id="PF10414">
    <property type="entry name" value="CysG_dimeriser"/>
    <property type="match status" value="1"/>
</dbReference>
<dbReference type="NCBIfam" id="TIGR01470">
    <property type="entry name" value="cysG_Nterm"/>
    <property type="match status" value="1"/>
</dbReference>
<dbReference type="AlphaFoldDB" id="A0A501XHH6"/>
<dbReference type="Gene3D" id="1.10.8.210">
    <property type="entry name" value="Sirohaem synthase, dimerisation domain"/>
    <property type="match status" value="1"/>
</dbReference>
<evidence type="ECO:0000313" key="9">
    <source>
        <dbReference type="Proteomes" id="UP000319897"/>
    </source>
</evidence>
<dbReference type="OrthoDB" id="9815856at2"/>
<evidence type="ECO:0000256" key="1">
    <source>
        <dbReference type="ARBA" id="ARBA00005010"/>
    </source>
</evidence>
<comment type="pathway">
    <text evidence="1">Porphyrin-containing compound metabolism; siroheme biosynthesis; sirohydrochlorin from precorrin-2: step 1/1.</text>
</comment>
<dbReference type="EC" id="1.3.1.76" evidence="2"/>
<dbReference type="InterPro" id="IPR036291">
    <property type="entry name" value="NAD(P)-bd_dom_sf"/>
</dbReference>
<dbReference type="SUPFAM" id="SSF75615">
    <property type="entry name" value="Siroheme synthase middle domains-like"/>
    <property type="match status" value="1"/>
</dbReference>
<keyword evidence="3" id="KW-0560">Oxidoreductase</keyword>
<dbReference type="InterPro" id="IPR037115">
    <property type="entry name" value="Sirohaem_synt_dimer_dom_sf"/>
</dbReference>
<keyword evidence="5" id="KW-0627">Porphyrin biosynthesis</keyword>
<evidence type="ECO:0000256" key="2">
    <source>
        <dbReference type="ARBA" id="ARBA00012400"/>
    </source>
</evidence>
<dbReference type="GO" id="GO:0043115">
    <property type="term" value="F:precorrin-2 dehydrogenase activity"/>
    <property type="evidence" value="ECO:0007669"/>
    <property type="project" value="UniProtKB-EC"/>
</dbReference>
<evidence type="ECO:0000256" key="4">
    <source>
        <dbReference type="ARBA" id="ARBA00023027"/>
    </source>
</evidence>
<dbReference type="UniPathway" id="UPA00262">
    <property type="reaction ID" value="UER00222"/>
</dbReference>
<evidence type="ECO:0000256" key="5">
    <source>
        <dbReference type="ARBA" id="ARBA00023244"/>
    </source>
</evidence>
<dbReference type="SUPFAM" id="SSF51735">
    <property type="entry name" value="NAD(P)-binding Rossmann-fold domains"/>
    <property type="match status" value="1"/>
</dbReference>
<dbReference type="Gene3D" id="3.40.50.720">
    <property type="entry name" value="NAD(P)-binding Rossmann-like Domain"/>
    <property type="match status" value="1"/>
</dbReference>
<comment type="caution">
    <text evidence="8">The sequence shown here is derived from an EMBL/GenBank/DDBJ whole genome shotgun (WGS) entry which is preliminary data.</text>
</comment>
<evidence type="ECO:0000256" key="6">
    <source>
        <dbReference type="ARBA" id="ARBA00047561"/>
    </source>
</evidence>